<dbReference type="Gene3D" id="3.30.70.270">
    <property type="match status" value="1"/>
</dbReference>
<accession>A0ABV8UP09</accession>
<comment type="caution">
    <text evidence="2">The sequence shown here is derived from an EMBL/GenBank/DDBJ whole genome shotgun (WGS) entry which is preliminary data.</text>
</comment>
<evidence type="ECO:0008006" key="4">
    <source>
        <dbReference type="Google" id="ProtNLM"/>
    </source>
</evidence>
<evidence type="ECO:0000256" key="1">
    <source>
        <dbReference type="SAM" id="MobiDB-lite"/>
    </source>
</evidence>
<sequence>MIRSWMSRLLGGQEESKKVVVREHRSRVQQKDTLEAFRDQLMSMLYNHSWVPAGQINLLNLDLLKRHFGERWGEMRDSICEAVTKRIRGHIDKQDIFAEVGELEFVVVFAHLDERESQLKLASIASEIYQYFLGEPALQEVNISTGLKRVDGEIEFEGVDAERLLEGLKSAETLVPHSEEPRPQPAARKDQEKGPQSTTIRPLSDDYASEEAPLPPVDSEEGGRRPTVIYKGRERAVSYSLRAVWNVHKCVIAANHLNTLWQAEDGSWQRIPDDLGSAAEDTLCRIDCLAARQVGQVHEQARQNKFPMVMVLPIHVQSLASRRNREELGRLLKAYVAPYASLTLIELCGVNTETPLLRLGEVQDYLRSSAKGFLLRTKFSSELLSRVKGMGFFAIGQDLDVLLQNKSLEDAQLLQALETFATKAEQNRQGVYLFGVHKTSQLLAATAAGYDFIDLDRLDPIESMTSKLRRYDWEQVYAPKVQEALGETEQEA</sequence>
<keyword evidence="3" id="KW-1185">Reference proteome</keyword>
<proteinExistence type="predicted"/>
<name>A0ABV8UP09_9PROT</name>
<gene>
    <name evidence="2" type="ORF">ACFOW6_14030</name>
</gene>
<dbReference type="Proteomes" id="UP001595799">
    <property type="component" value="Unassembled WGS sequence"/>
</dbReference>
<evidence type="ECO:0000313" key="3">
    <source>
        <dbReference type="Proteomes" id="UP001595799"/>
    </source>
</evidence>
<reference evidence="3" key="1">
    <citation type="journal article" date="2019" name="Int. J. Syst. Evol. Microbiol.">
        <title>The Global Catalogue of Microorganisms (GCM) 10K type strain sequencing project: providing services to taxonomists for standard genome sequencing and annotation.</title>
        <authorList>
            <consortium name="The Broad Institute Genomics Platform"/>
            <consortium name="The Broad Institute Genome Sequencing Center for Infectious Disease"/>
            <person name="Wu L."/>
            <person name="Ma J."/>
        </authorList>
    </citation>
    <scope>NUCLEOTIDE SEQUENCE [LARGE SCALE GENOMIC DNA]</scope>
    <source>
        <strain evidence="3">CECT 8472</strain>
    </source>
</reference>
<dbReference type="InterPro" id="IPR043128">
    <property type="entry name" value="Rev_trsase/Diguanyl_cyclase"/>
</dbReference>
<dbReference type="SUPFAM" id="SSF55073">
    <property type="entry name" value="Nucleotide cyclase"/>
    <property type="match status" value="1"/>
</dbReference>
<feature type="compositionally biased region" description="Basic and acidic residues" evidence="1">
    <location>
        <begin position="177"/>
        <end position="193"/>
    </location>
</feature>
<dbReference type="InterPro" id="IPR029787">
    <property type="entry name" value="Nucleotide_cyclase"/>
</dbReference>
<feature type="region of interest" description="Disordered" evidence="1">
    <location>
        <begin position="171"/>
        <end position="226"/>
    </location>
</feature>
<organism evidence="2 3">
    <name type="scientific">Fodinicurvata halophila</name>
    <dbReference type="NCBI Taxonomy" id="1419723"/>
    <lineage>
        <taxon>Bacteria</taxon>
        <taxon>Pseudomonadati</taxon>
        <taxon>Pseudomonadota</taxon>
        <taxon>Alphaproteobacteria</taxon>
        <taxon>Rhodospirillales</taxon>
        <taxon>Rhodovibrionaceae</taxon>
        <taxon>Fodinicurvata</taxon>
    </lineage>
</organism>
<dbReference type="EMBL" id="JBHSCW010000008">
    <property type="protein sequence ID" value="MFC4352665.1"/>
    <property type="molecule type" value="Genomic_DNA"/>
</dbReference>
<evidence type="ECO:0000313" key="2">
    <source>
        <dbReference type="EMBL" id="MFC4352665.1"/>
    </source>
</evidence>
<dbReference type="RefSeq" id="WP_382423025.1">
    <property type="nucleotide sequence ID" value="NZ_JBHSCW010000008.1"/>
</dbReference>
<protein>
    <recommendedName>
        <fullName evidence="4">GGDEF domain-containing protein</fullName>
    </recommendedName>
</protein>